<dbReference type="CDD" id="cd22749">
    <property type="entry name" value="Otubain_C65"/>
    <property type="match status" value="1"/>
</dbReference>
<proteinExistence type="predicted"/>
<evidence type="ECO:0000256" key="1">
    <source>
        <dbReference type="ARBA" id="ARBA00000707"/>
    </source>
</evidence>
<dbReference type="Pfam" id="PF10275">
    <property type="entry name" value="Peptidase_C65"/>
    <property type="match status" value="1"/>
</dbReference>
<dbReference type="STRING" id="1531966.A0A0A1SZX3"/>
<keyword evidence="5" id="KW-0378">Hydrolase</keyword>
<dbReference type="PANTHER" id="PTHR12931:SF15">
    <property type="entry name" value="UBIQUITIN THIOESTERASE OTUBAIN-LIKE"/>
    <property type="match status" value="1"/>
</dbReference>
<dbReference type="InterPro" id="IPR019400">
    <property type="entry name" value="Peptidase_C65_otubain"/>
</dbReference>
<evidence type="ECO:0000313" key="9">
    <source>
        <dbReference type="EMBL" id="CEJ90396.1"/>
    </source>
</evidence>
<evidence type="ECO:0000256" key="5">
    <source>
        <dbReference type="ARBA" id="ARBA00022801"/>
    </source>
</evidence>
<dbReference type="AlphaFoldDB" id="A0A0A1SZX3"/>
<keyword evidence="10" id="KW-1185">Reference proteome</keyword>
<dbReference type="GO" id="GO:0005634">
    <property type="term" value="C:nucleus"/>
    <property type="evidence" value="ECO:0007669"/>
    <property type="project" value="TreeGrafter"/>
</dbReference>
<dbReference type="SUPFAM" id="SSF54001">
    <property type="entry name" value="Cysteine proteinases"/>
    <property type="match status" value="1"/>
</dbReference>
<dbReference type="Proteomes" id="UP000039046">
    <property type="component" value="Unassembled WGS sequence"/>
</dbReference>
<dbReference type="InterPro" id="IPR042468">
    <property type="entry name" value="Peptidase_C65_otubain_sub1"/>
</dbReference>
<dbReference type="GO" id="GO:0071108">
    <property type="term" value="P:protein K48-linked deubiquitination"/>
    <property type="evidence" value="ECO:0007669"/>
    <property type="project" value="TreeGrafter"/>
</dbReference>
<evidence type="ECO:0000256" key="3">
    <source>
        <dbReference type="ARBA" id="ARBA00022670"/>
    </source>
</evidence>
<dbReference type="PROSITE" id="PS50802">
    <property type="entry name" value="OTU"/>
    <property type="match status" value="1"/>
</dbReference>
<dbReference type="InterPro" id="IPR003323">
    <property type="entry name" value="OTU_dom"/>
</dbReference>
<name>A0A0A1SZX3_9HYPO</name>
<gene>
    <name evidence="9" type="ORF">VHEMI06184</name>
</gene>
<feature type="domain" description="OTU" evidence="8">
    <location>
        <begin position="213"/>
        <end position="419"/>
    </location>
</feature>
<dbReference type="PANTHER" id="PTHR12931">
    <property type="entry name" value="UBIQUITIN THIOLESTERASE PROTEIN OTUB"/>
    <property type="match status" value="1"/>
</dbReference>
<comment type="catalytic activity">
    <reaction evidence="1">
        <text>Thiol-dependent hydrolysis of ester, thioester, amide, peptide and isopeptide bonds formed by the C-terminal Gly of ubiquitin (a 76-residue protein attached to proteins as an intracellular targeting signal).</text>
        <dbReference type="EC" id="3.4.19.12"/>
    </reaction>
</comment>
<feature type="region of interest" description="Disordered" evidence="7">
    <location>
        <begin position="162"/>
        <end position="190"/>
    </location>
</feature>
<dbReference type="EMBL" id="CDHN01000003">
    <property type="protein sequence ID" value="CEJ90396.1"/>
    <property type="molecule type" value="Genomic_DNA"/>
</dbReference>
<keyword evidence="4" id="KW-0833">Ubl conjugation pathway</keyword>
<dbReference type="InterPro" id="IPR038765">
    <property type="entry name" value="Papain-like_cys_pep_sf"/>
</dbReference>
<evidence type="ECO:0000256" key="2">
    <source>
        <dbReference type="ARBA" id="ARBA00012759"/>
    </source>
</evidence>
<dbReference type="Gene3D" id="3.30.200.60">
    <property type="entry name" value="Peptidase C65 Otubain, subdomain 1"/>
    <property type="match status" value="1"/>
</dbReference>
<dbReference type="HOGENOM" id="CLU_655844_0_0_1"/>
<protein>
    <recommendedName>
        <fullName evidence="2">ubiquitinyl hydrolase 1</fullName>
        <ecNumber evidence="2">3.4.19.12</ecNumber>
    </recommendedName>
</protein>
<accession>A0A0A1SZX3</accession>
<evidence type="ECO:0000256" key="6">
    <source>
        <dbReference type="ARBA" id="ARBA00022807"/>
    </source>
</evidence>
<dbReference type="Gene3D" id="1.20.1300.20">
    <property type="entry name" value="Peptidase C65 Otubain, subdomain 2"/>
    <property type="match status" value="1"/>
</dbReference>
<dbReference type="EC" id="3.4.19.12" evidence="2"/>
<dbReference type="GO" id="GO:0043130">
    <property type="term" value="F:ubiquitin binding"/>
    <property type="evidence" value="ECO:0007669"/>
    <property type="project" value="TreeGrafter"/>
</dbReference>
<evidence type="ECO:0000313" key="10">
    <source>
        <dbReference type="Proteomes" id="UP000039046"/>
    </source>
</evidence>
<dbReference type="GO" id="GO:0004843">
    <property type="term" value="F:cysteine-type deubiquitinase activity"/>
    <property type="evidence" value="ECO:0007669"/>
    <property type="project" value="UniProtKB-EC"/>
</dbReference>
<evidence type="ECO:0000256" key="4">
    <source>
        <dbReference type="ARBA" id="ARBA00022786"/>
    </source>
</evidence>
<keyword evidence="3" id="KW-0645">Protease</keyword>
<dbReference type="OrthoDB" id="18915at2759"/>
<dbReference type="InterPro" id="IPR042467">
    <property type="entry name" value="Peptidase_C65_otubain_sub2"/>
</dbReference>
<keyword evidence="6" id="KW-0788">Thiol protease</keyword>
<reference evidence="9 10" key="1">
    <citation type="journal article" date="2015" name="Genome Announc.">
        <title>Draft Genome Sequence and Gene Annotation of the Entomopathogenic Fungus Verticillium hemipterigenum.</title>
        <authorList>
            <person name="Horn F."/>
            <person name="Habel A."/>
            <person name="Scharf D.H."/>
            <person name="Dworschak J."/>
            <person name="Brakhage A.A."/>
            <person name="Guthke R."/>
            <person name="Hertweck C."/>
            <person name="Linde J."/>
        </authorList>
    </citation>
    <scope>NUCLEOTIDE SEQUENCE [LARGE SCALE GENOMIC DNA]</scope>
</reference>
<sequence>MYQGIACSSFPRNSPHALDEQESLPSSFWDQLGLGVDLANSRLDSVLCALNSQDESPMVAQGRGVGAAAAAGDNAVSSRRCGGCVDSPRPHQQQHHHELAASGCIAQASPSPSPLLANIPSWPSTAATIQDSPEYNLLQLQSDQRYFGPAMEGVSDNAPHGMAAQQEAAKEYRPDIQGPDVGPKTPSSDISEEYAKADPVYVEKTIAISQTYSSYRPIKGDGNCGWRAIGFSYFEKLAGLGDSTKLESEVARLTSMNTMLGSVGGYTFYEDWADEAIGMLRDLVPIIADPVAALALVEERWNDTATSSALIYYLRLLAATYLKANADVYDPFVPDGSGVQSYCANTIEPVDREIDQLGIIGLANVLVKPVDLVLEIAYLDRTPGSAPNMYRFPDDDQAAAHHETIHLLFRPDHYDILYR</sequence>
<dbReference type="GO" id="GO:0006508">
    <property type="term" value="P:proteolysis"/>
    <property type="evidence" value="ECO:0007669"/>
    <property type="project" value="UniProtKB-KW"/>
</dbReference>
<evidence type="ECO:0000256" key="7">
    <source>
        <dbReference type="SAM" id="MobiDB-lite"/>
    </source>
</evidence>
<evidence type="ECO:0000259" key="8">
    <source>
        <dbReference type="PROSITE" id="PS50802"/>
    </source>
</evidence>
<organism evidence="9 10">
    <name type="scientific">[Torrubiella] hemipterigena</name>
    <dbReference type="NCBI Taxonomy" id="1531966"/>
    <lineage>
        <taxon>Eukaryota</taxon>
        <taxon>Fungi</taxon>
        <taxon>Dikarya</taxon>
        <taxon>Ascomycota</taxon>
        <taxon>Pezizomycotina</taxon>
        <taxon>Sordariomycetes</taxon>
        <taxon>Hypocreomycetidae</taxon>
        <taxon>Hypocreales</taxon>
        <taxon>Clavicipitaceae</taxon>
        <taxon>Clavicipitaceae incertae sedis</taxon>
        <taxon>'Torrubiella' clade</taxon>
    </lineage>
</organism>